<protein>
    <submittedName>
        <fullName evidence="1">Uncharacterized protein</fullName>
    </submittedName>
</protein>
<comment type="caution">
    <text evidence="1">The sequence shown here is derived from an EMBL/GenBank/DDBJ whole genome shotgun (WGS) entry which is preliminary data.</text>
</comment>
<dbReference type="EMBL" id="VULN01000009">
    <property type="protein sequence ID" value="MSS82352.1"/>
    <property type="molecule type" value="Genomic_DNA"/>
</dbReference>
<evidence type="ECO:0000313" key="1">
    <source>
        <dbReference type="EMBL" id="MSS82352.1"/>
    </source>
</evidence>
<gene>
    <name evidence="1" type="ORF">FX155_07070</name>
</gene>
<evidence type="ECO:0000313" key="2">
    <source>
        <dbReference type="Proteomes" id="UP000441455"/>
    </source>
</evidence>
<organism evidence="1 2">
    <name type="scientific">Acidaminococcus fermentans</name>
    <dbReference type="NCBI Taxonomy" id="905"/>
    <lineage>
        <taxon>Bacteria</taxon>
        <taxon>Bacillati</taxon>
        <taxon>Bacillota</taxon>
        <taxon>Negativicutes</taxon>
        <taxon>Acidaminococcales</taxon>
        <taxon>Acidaminococcaceae</taxon>
        <taxon>Acidaminococcus</taxon>
    </lineage>
</organism>
<accession>A0A6N7W1N2</accession>
<dbReference type="Proteomes" id="UP000441455">
    <property type="component" value="Unassembled WGS sequence"/>
</dbReference>
<name>A0A6N7W1N2_ACIFE</name>
<dbReference type="RefSeq" id="WP_326831120.1">
    <property type="nucleotide sequence ID" value="NZ_VULN01000009.1"/>
</dbReference>
<sequence>MKISKGLKSLSTTQTELGKALGITAGRVNQLITEGIVIRDDSDPNGAVLVVASLRNFFNSKAGGDSEEDVDLMAERARHEKAKREIAELKLAKMQGNVYDARTVELVMTEMASNLRTQLLGLPSKLAPILEQKSKEEIYTTMTQEIEEKLSELASYKPDLFIEDALEEGDEDEDS</sequence>
<dbReference type="AlphaFoldDB" id="A0A6N7W1N2"/>
<proteinExistence type="predicted"/>
<reference evidence="1 2" key="1">
    <citation type="submission" date="2019-08" db="EMBL/GenBank/DDBJ databases">
        <title>In-depth cultivation of the pig gut microbiome towards novel bacterial diversity and tailored functional studies.</title>
        <authorList>
            <person name="Wylensek D."/>
            <person name="Hitch T.C.A."/>
            <person name="Clavel T."/>
        </authorList>
    </citation>
    <scope>NUCLEOTIDE SEQUENCE [LARGE SCALE GENOMIC DNA]</scope>
    <source>
        <strain evidence="1 2">WCA-389-WT-5B</strain>
    </source>
</reference>